<gene>
    <name evidence="3" type="ORF">ACD_71C00084G0002</name>
</gene>
<name>K2A3I1_9BACT</name>
<evidence type="ECO:0000256" key="1">
    <source>
        <dbReference type="ARBA" id="ARBA00022801"/>
    </source>
</evidence>
<accession>K2A3I1</accession>
<evidence type="ECO:0008006" key="4">
    <source>
        <dbReference type="Google" id="ProtNLM"/>
    </source>
</evidence>
<proteinExistence type="predicted"/>
<dbReference type="EMBL" id="AMFJ01028815">
    <property type="protein sequence ID" value="EKD44594.1"/>
    <property type="molecule type" value="Genomic_DNA"/>
</dbReference>
<dbReference type="AlphaFoldDB" id="K2A3I1"/>
<dbReference type="SUPFAM" id="SSF51283">
    <property type="entry name" value="dUTPase-like"/>
    <property type="match status" value="1"/>
</dbReference>
<dbReference type="PANTHER" id="PTHR42680:SF3">
    <property type="entry name" value="DCTP DEAMINASE"/>
    <property type="match status" value="1"/>
</dbReference>
<reference evidence="3" key="1">
    <citation type="journal article" date="2012" name="Science">
        <title>Fermentation, hydrogen, and sulfur metabolism in multiple uncultivated bacterial phyla.</title>
        <authorList>
            <person name="Wrighton K.C."/>
            <person name="Thomas B.C."/>
            <person name="Sharon I."/>
            <person name="Miller C.S."/>
            <person name="Castelle C.J."/>
            <person name="VerBerkmoes N.C."/>
            <person name="Wilkins M.J."/>
            <person name="Hettich R.L."/>
            <person name="Lipton M.S."/>
            <person name="Williams K.H."/>
            <person name="Long P.E."/>
            <person name="Banfield J.F."/>
        </authorList>
    </citation>
    <scope>NUCLEOTIDE SEQUENCE [LARGE SCALE GENOMIC DNA]</scope>
</reference>
<keyword evidence="2" id="KW-0546">Nucleotide metabolism</keyword>
<dbReference type="Pfam" id="PF22769">
    <property type="entry name" value="DCD"/>
    <property type="match status" value="1"/>
</dbReference>
<dbReference type="Gene3D" id="2.70.40.10">
    <property type="match status" value="1"/>
</dbReference>
<comment type="caution">
    <text evidence="3">The sequence shown here is derived from an EMBL/GenBank/DDBJ whole genome shotgun (WGS) entry which is preliminary data.</text>
</comment>
<dbReference type="CDD" id="cd07557">
    <property type="entry name" value="trimeric_dUTPase"/>
    <property type="match status" value="1"/>
</dbReference>
<evidence type="ECO:0000256" key="2">
    <source>
        <dbReference type="ARBA" id="ARBA00023080"/>
    </source>
</evidence>
<dbReference type="GO" id="GO:0006229">
    <property type="term" value="P:dUTP biosynthetic process"/>
    <property type="evidence" value="ECO:0007669"/>
    <property type="project" value="InterPro"/>
</dbReference>
<dbReference type="GO" id="GO:0015949">
    <property type="term" value="P:nucleobase-containing small molecule interconversion"/>
    <property type="evidence" value="ECO:0007669"/>
    <property type="project" value="TreeGrafter"/>
</dbReference>
<sequence>MYLSDRDILGAVQAEKLTLSDFDVARLNPASYDILLGNKFLIAERHQSASIDPVNKILPEYQEVIIWDDEHFILHPGSNVLGHSRDYFGSKEYLIQLSGKSSLARIGLVIHNTAGIINPGHFLNIVFELSNFNNLPIILRPGMRIGQLTFSQITSSPDKWYDVTGRYHTENWKAYVPEKTV</sequence>
<dbReference type="InterPro" id="IPR033704">
    <property type="entry name" value="dUTPase_trimeric"/>
</dbReference>
<protein>
    <recommendedName>
        <fullName evidence="4">Deoxycytidine triphosphate deaminase</fullName>
    </recommendedName>
</protein>
<dbReference type="PANTHER" id="PTHR42680">
    <property type="entry name" value="DCTP DEAMINASE"/>
    <property type="match status" value="1"/>
</dbReference>
<dbReference type="GO" id="GO:0008829">
    <property type="term" value="F:dCTP deaminase activity"/>
    <property type="evidence" value="ECO:0007669"/>
    <property type="project" value="InterPro"/>
</dbReference>
<evidence type="ECO:0000313" key="3">
    <source>
        <dbReference type="EMBL" id="EKD44594.1"/>
    </source>
</evidence>
<keyword evidence="1" id="KW-0378">Hydrolase</keyword>
<organism evidence="3">
    <name type="scientific">uncultured bacterium</name>
    <name type="common">gcode 4</name>
    <dbReference type="NCBI Taxonomy" id="1234023"/>
    <lineage>
        <taxon>Bacteria</taxon>
        <taxon>environmental samples</taxon>
    </lineage>
</organism>
<dbReference type="InterPro" id="IPR011962">
    <property type="entry name" value="dCTP_deaminase"/>
</dbReference>
<dbReference type="NCBIfam" id="TIGR02274">
    <property type="entry name" value="dCTP_deam"/>
    <property type="match status" value="1"/>
</dbReference>
<dbReference type="InterPro" id="IPR036157">
    <property type="entry name" value="dUTPase-like_sf"/>
</dbReference>